<dbReference type="AlphaFoldDB" id="A0A1A0HJR3"/>
<organism evidence="11 12">
    <name type="scientific">Metschnikowia bicuspidata var. bicuspidata NRRL YB-4993</name>
    <dbReference type="NCBI Taxonomy" id="869754"/>
    <lineage>
        <taxon>Eukaryota</taxon>
        <taxon>Fungi</taxon>
        <taxon>Dikarya</taxon>
        <taxon>Ascomycota</taxon>
        <taxon>Saccharomycotina</taxon>
        <taxon>Pichiomycetes</taxon>
        <taxon>Metschnikowiaceae</taxon>
        <taxon>Metschnikowia</taxon>
    </lineage>
</organism>
<keyword evidence="12" id="KW-1185">Reference proteome</keyword>
<feature type="repeat" description="WD" evidence="8">
    <location>
        <begin position="401"/>
        <end position="445"/>
    </location>
</feature>
<dbReference type="EMBL" id="LXTC01000001">
    <property type="protein sequence ID" value="OBA24132.1"/>
    <property type="molecule type" value="Genomic_DNA"/>
</dbReference>
<evidence type="ECO:0000256" key="2">
    <source>
        <dbReference type="ARBA" id="ARBA00006445"/>
    </source>
</evidence>
<dbReference type="OrthoDB" id="10263272at2759"/>
<dbReference type="InterPro" id="IPR001680">
    <property type="entry name" value="WD40_rpt"/>
</dbReference>
<accession>A0A1A0HJR3</accession>
<feature type="domain" description="CDC20/Fizzy WD40" evidence="10">
    <location>
        <begin position="231"/>
        <end position="520"/>
    </location>
</feature>
<dbReference type="InterPro" id="IPR015943">
    <property type="entry name" value="WD40/YVTN_repeat-like_dom_sf"/>
</dbReference>
<feature type="region of interest" description="Disordered" evidence="9">
    <location>
        <begin position="1"/>
        <end position="37"/>
    </location>
</feature>
<evidence type="ECO:0000313" key="12">
    <source>
        <dbReference type="Proteomes" id="UP000092555"/>
    </source>
</evidence>
<evidence type="ECO:0000256" key="5">
    <source>
        <dbReference type="ARBA" id="ARBA00022737"/>
    </source>
</evidence>
<dbReference type="RefSeq" id="XP_018714613.1">
    <property type="nucleotide sequence ID" value="XM_018856704.1"/>
</dbReference>
<evidence type="ECO:0000256" key="8">
    <source>
        <dbReference type="PROSITE-ProRule" id="PRU00221"/>
    </source>
</evidence>
<dbReference type="GO" id="GO:0051301">
    <property type="term" value="P:cell division"/>
    <property type="evidence" value="ECO:0007669"/>
    <property type="project" value="UniProtKB-KW"/>
</dbReference>
<dbReference type="SMART" id="SM00320">
    <property type="entry name" value="WD40"/>
    <property type="match status" value="7"/>
</dbReference>
<feature type="repeat" description="WD" evidence="8">
    <location>
        <begin position="489"/>
        <end position="522"/>
    </location>
</feature>
<dbReference type="GO" id="GO:1990757">
    <property type="term" value="F:ubiquitin ligase activator activity"/>
    <property type="evidence" value="ECO:0007669"/>
    <property type="project" value="TreeGrafter"/>
</dbReference>
<evidence type="ECO:0000259" key="10">
    <source>
        <dbReference type="Pfam" id="PF24807"/>
    </source>
</evidence>
<protein>
    <submittedName>
        <fullName evidence="11">WD40 repeat-like protein</fullName>
    </submittedName>
</protein>
<comment type="similarity">
    <text evidence="2">Belongs to the WD repeat CDC20/Fizzy family.</text>
</comment>
<evidence type="ECO:0000256" key="1">
    <source>
        <dbReference type="ARBA" id="ARBA00004906"/>
    </source>
</evidence>
<comment type="pathway">
    <text evidence="1">Protein modification; protein ubiquitination.</text>
</comment>
<dbReference type="InterPro" id="IPR019775">
    <property type="entry name" value="WD40_repeat_CS"/>
</dbReference>
<dbReference type="STRING" id="869754.A0A1A0HJR3"/>
<dbReference type="Gene3D" id="2.130.10.10">
    <property type="entry name" value="YVTN repeat-like/Quinoprotein amine dehydrogenase"/>
    <property type="match status" value="1"/>
</dbReference>
<dbReference type="CDD" id="cd00200">
    <property type="entry name" value="WD40"/>
    <property type="match status" value="1"/>
</dbReference>
<dbReference type="SUPFAM" id="SSF50978">
    <property type="entry name" value="WD40 repeat-like"/>
    <property type="match status" value="1"/>
</dbReference>
<dbReference type="PROSITE" id="PS50294">
    <property type="entry name" value="WD_REPEATS_REGION"/>
    <property type="match status" value="2"/>
</dbReference>
<dbReference type="PANTHER" id="PTHR19918">
    <property type="entry name" value="CELL DIVISION CYCLE 20 CDC20 FIZZY -RELATED"/>
    <property type="match status" value="1"/>
</dbReference>
<feature type="repeat" description="WD" evidence="8">
    <location>
        <begin position="359"/>
        <end position="400"/>
    </location>
</feature>
<comment type="caution">
    <text evidence="11">The sequence shown here is derived from an EMBL/GenBank/DDBJ whole genome shotgun (WGS) entry which is preliminary data.</text>
</comment>
<dbReference type="InterPro" id="IPR033010">
    <property type="entry name" value="Cdc20/Fizzy"/>
</dbReference>
<dbReference type="GO" id="GO:0031145">
    <property type="term" value="P:anaphase-promoting complex-dependent catabolic process"/>
    <property type="evidence" value="ECO:0007669"/>
    <property type="project" value="TreeGrafter"/>
</dbReference>
<dbReference type="FunFam" id="2.130.10.10:FF:000025">
    <property type="entry name" value="FIZZY-related 2 isoform 1"/>
    <property type="match status" value="1"/>
</dbReference>
<evidence type="ECO:0000256" key="6">
    <source>
        <dbReference type="ARBA" id="ARBA00022776"/>
    </source>
</evidence>
<gene>
    <name evidence="11" type="ORF">METBIDRAFT_36187</name>
</gene>
<dbReference type="Pfam" id="PF24807">
    <property type="entry name" value="WD40_CDC20-Fz"/>
    <property type="match status" value="1"/>
</dbReference>
<keyword evidence="7" id="KW-0131">Cell cycle</keyword>
<feature type="repeat" description="WD" evidence="8">
    <location>
        <begin position="276"/>
        <end position="317"/>
    </location>
</feature>
<evidence type="ECO:0000256" key="9">
    <source>
        <dbReference type="SAM" id="MobiDB-lite"/>
    </source>
</evidence>
<keyword evidence="3 8" id="KW-0853">WD repeat</keyword>
<evidence type="ECO:0000256" key="7">
    <source>
        <dbReference type="ARBA" id="ARBA00023306"/>
    </source>
</evidence>
<dbReference type="PANTHER" id="PTHR19918:SF1">
    <property type="entry name" value="FIZZY-RELATED PROTEIN HOMOLOG"/>
    <property type="match status" value="1"/>
</dbReference>
<name>A0A1A0HJR3_9ASCO</name>
<proteinExistence type="inferred from homology"/>
<dbReference type="GO" id="GO:0010997">
    <property type="term" value="F:anaphase-promoting complex binding"/>
    <property type="evidence" value="ECO:0007669"/>
    <property type="project" value="InterPro"/>
</dbReference>
<dbReference type="InterPro" id="IPR036322">
    <property type="entry name" value="WD40_repeat_dom_sf"/>
</dbReference>
<reference evidence="11 12" key="1">
    <citation type="submission" date="2016-05" db="EMBL/GenBank/DDBJ databases">
        <title>Comparative genomics of biotechnologically important yeasts.</title>
        <authorList>
            <consortium name="DOE Joint Genome Institute"/>
            <person name="Riley R."/>
            <person name="Haridas S."/>
            <person name="Wolfe K.H."/>
            <person name="Lopes M.R."/>
            <person name="Hittinger C.T."/>
            <person name="Goker M."/>
            <person name="Salamov A."/>
            <person name="Wisecaver J."/>
            <person name="Long T.M."/>
            <person name="Aerts A.L."/>
            <person name="Barry K."/>
            <person name="Choi C."/>
            <person name="Clum A."/>
            <person name="Coughlan A.Y."/>
            <person name="Deshpande S."/>
            <person name="Douglass A.P."/>
            <person name="Hanson S.J."/>
            <person name="Klenk H.-P."/>
            <person name="LaButti K."/>
            <person name="Lapidus A."/>
            <person name="Lindquist E."/>
            <person name="Lipzen A."/>
            <person name="Meier-kolthoff J.P."/>
            <person name="Ohm R.A."/>
            <person name="Otillar R.P."/>
            <person name="Pangilinan J."/>
            <person name="Peng Y."/>
            <person name="Rokas A."/>
            <person name="Rosa C.A."/>
            <person name="Scheuner C."/>
            <person name="Sibirny A.A."/>
            <person name="Slot J.C."/>
            <person name="Stielow J.B."/>
            <person name="Sun H."/>
            <person name="Kurtzman C.P."/>
            <person name="Blackwell M."/>
            <person name="Grigoriev I.V."/>
            <person name="Jeffries T.W."/>
        </authorList>
    </citation>
    <scope>NUCLEOTIDE SEQUENCE [LARGE SCALE GENOMIC DNA]</scope>
    <source>
        <strain evidence="11 12">NRRL YB-4993</strain>
    </source>
</reference>
<evidence type="ECO:0000256" key="3">
    <source>
        <dbReference type="ARBA" id="ARBA00022574"/>
    </source>
</evidence>
<dbReference type="Proteomes" id="UP000092555">
    <property type="component" value="Unassembled WGS sequence"/>
</dbReference>
<dbReference type="InterPro" id="IPR056150">
    <property type="entry name" value="WD40_CDC20-Fz"/>
</dbReference>
<keyword evidence="5" id="KW-0677">Repeat</keyword>
<dbReference type="GeneID" id="30029680"/>
<evidence type="ECO:0000313" key="11">
    <source>
        <dbReference type="EMBL" id="OBA24132.1"/>
    </source>
</evidence>
<dbReference type="PROSITE" id="PS00678">
    <property type="entry name" value="WD_REPEATS_1"/>
    <property type="match status" value="1"/>
</dbReference>
<evidence type="ECO:0000256" key="4">
    <source>
        <dbReference type="ARBA" id="ARBA00022618"/>
    </source>
</evidence>
<keyword evidence="6" id="KW-0498">Mitosis</keyword>
<dbReference type="GO" id="GO:0005680">
    <property type="term" value="C:anaphase-promoting complex"/>
    <property type="evidence" value="ECO:0007669"/>
    <property type="project" value="TreeGrafter"/>
</dbReference>
<feature type="region of interest" description="Disordered" evidence="9">
    <location>
        <begin position="120"/>
        <end position="172"/>
    </location>
</feature>
<dbReference type="GO" id="GO:1905786">
    <property type="term" value="P:positive regulation of anaphase-promoting complex-dependent catabolic process"/>
    <property type="evidence" value="ECO:0007669"/>
    <property type="project" value="TreeGrafter"/>
</dbReference>
<feature type="compositionally biased region" description="Low complexity" evidence="9">
    <location>
        <begin position="1"/>
        <end position="15"/>
    </location>
</feature>
<sequence length="544" mass="60164">METPRSPSRSTRSLSPPKPGAAGPTYPASALPRRRTNARSMFGDRYIPNRTGIDLQAAFSLSNQDVVPDLRNRRGLHRHAHTGPADGAANEIELRKEEEANRNFSSVLKAELFGDHVPTATADLSQGRDGPPAAGTDLPATVRPANARPTTITASGLGRTTPPPVDPAAAGTPRLKTNLFTYQLPSKARPVSRDLQQELFSLSPVRQESQRFLLSPQKKPRLISKVPYRVLDAPDLSDDFYLNLVDWGSQDVLAVGLGDSVYLWDGLTQLVERLCVLENKDKVTSLSWIGAGTHLALGTLRGLVEIWDATKMKCVRTMTGHKLRVSALAWNEHVLSSGSRDRTIYNRDVRVQSHYINSFHSHKQEVCGLSWNVEENKLASGGNDNNLFIWDALNTKPLHLFTEHNAAVKAIAWSPHQRGILASGGGTADKTIKVWNTLTGNRVHNVETGSQVCNLIWSKNSNEIVSTHGFSRNQIIVWKYPSMQQIAQLRGHTYRVLYLSLSPDGETIVTGAGDETLRFWNVFEKNRNNEPASSVLMDAFLQLR</sequence>
<keyword evidence="4" id="KW-0132">Cell division</keyword>
<dbReference type="PROSITE" id="PS50082">
    <property type="entry name" value="WD_REPEATS_2"/>
    <property type="match status" value="4"/>
</dbReference>